<comment type="caution">
    <text evidence="2">The sequence shown here is derived from an EMBL/GenBank/DDBJ whole genome shotgun (WGS) entry which is preliminary data.</text>
</comment>
<evidence type="ECO:0000313" key="2">
    <source>
        <dbReference type="EMBL" id="TAI48091.1"/>
    </source>
</evidence>
<dbReference type="AlphaFoldDB" id="A0A4Q8QCM3"/>
<dbReference type="Proteomes" id="UP000291981">
    <property type="component" value="Unassembled WGS sequence"/>
</dbReference>
<keyword evidence="3" id="KW-1185">Reference proteome</keyword>
<accession>A0A4Q8QCM3</accession>
<dbReference type="EMBL" id="SGIU01000002">
    <property type="protein sequence ID" value="TAI48091.1"/>
    <property type="molecule type" value="Genomic_DNA"/>
</dbReference>
<sequence length="63" mass="7293">MKKRRYPSKDASVTNFSNTSQQYLTEHQRNTPELKNKKGSCRLPASIDSMALGHFYTVGWHHL</sequence>
<dbReference type="RefSeq" id="WP_130615498.1">
    <property type="nucleotide sequence ID" value="NZ_SGIU01000002.1"/>
</dbReference>
<name>A0A4Q8QCM3_9FLAO</name>
<evidence type="ECO:0000313" key="3">
    <source>
        <dbReference type="Proteomes" id="UP000291981"/>
    </source>
</evidence>
<proteinExistence type="predicted"/>
<evidence type="ECO:0000256" key="1">
    <source>
        <dbReference type="SAM" id="MobiDB-lite"/>
    </source>
</evidence>
<feature type="region of interest" description="Disordered" evidence="1">
    <location>
        <begin position="1"/>
        <end position="39"/>
    </location>
</feature>
<organism evidence="2 3">
    <name type="scientific">Flagellimonas allohymeniacidonis</name>
    <dbReference type="NCBI Taxonomy" id="2517819"/>
    <lineage>
        <taxon>Bacteria</taxon>
        <taxon>Pseudomonadati</taxon>
        <taxon>Bacteroidota</taxon>
        <taxon>Flavobacteriia</taxon>
        <taxon>Flavobacteriales</taxon>
        <taxon>Flavobacteriaceae</taxon>
        <taxon>Flagellimonas</taxon>
    </lineage>
</organism>
<protein>
    <submittedName>
        <fullName evidence="2">Uncharacterized protein</fullName>
    </submittedName>
</protein>
<feature type="compositionally biased region" description="Polar residues" evidence="1">
    <location>
        <begin position="11"/>
        <end position="25"/>
    </location>
</feature>
<reference evidence="2 3" key="1">
    <citation type="submission" date="2019-02" db="EMBL/GenBank/DDBJ databases">
        <title>Draft genome sequence of Muricauda sp. 176CP4-71.</title>
        <authorList>
            <person name="Park J.-S."/>
        </authorList>
    </citation>
    <scope>NUCLEOTIDE SEQUENCE [LARGE SCALE GENOMIC DNA]</scope>
    <source>
        <strain evidence="2 3">176CP4-71</strain>
    </source>
</reference>
<gene>
    <name evidence="2" type="ORF">EW142_15705</name>
</gene>
<feature type="compositionally biased region" description="Basic and acidic residues" evidence="1">
    <location>
        <begin position="26"/>
        <end position="36"/>
    </location>
</feature>